<evidence type="ECO:0000259" key="2">
    <source>
        <dbReference type="Pfam" id="PF13456"/>
    </source>
</evidence>
<dbReference type="Gene3D" id="3.30.420.10">
    <property type="entry name" value="Ribonuclease H-like superfamily/Ribonuclease H"/>
    <property type="match status" value="2"/>
</dbReference>
<feature type="domain" description="RNase H type-1" evidence="2">
    <location>
        <begin position="106"/>
        <end position="180"/>
    </location>
</feature>
<organism evidence="3 4">
    <name type="scientific">Senna tora</name>
    <dbReference type="NCBI Taxonomy" id="362788"/>
    <lineage>
        <taxon>Eukaryota</taxon>
        <taxon>Viridiplantae</taxon>
        <taxon>Streptophyta</taxon>
        <taxon>Embryophyta</taxon>
        <taxon>Tracheophyta</taxon>
        <taxon>Spermatophyta</taxon>
        <taxon>Magnoliopsida</taxon>
        <taxon>eudicotyledons</taxon>
        <taxon>Gunneridae</taxon>
        <taxon>Pentapetalae</taxon>
        <taxon>rosids</taxon>
        <taxon>fabids</taxon>
        <taxon>Fabales</taxon>
        <taxon>Fabaceae</taxon>
        <taxon>Caesalpinioideae</taxon>
        <taxon>Cassia clade</taxon>
        <taxon>Senna</taxon>
    </lineage>
</organism>
<dbReference type="AlphaFoldDB" id="A0A834XGP2"/>
<dbReference type="CDD" id="cd06222">
    <property type="entry name" value="RNase_H_like"/>
    <property type="match status" value="2"/>
</dbReference>
<accession>A0A834XGP2</accession>
<dbReference type="InterPro" id="IPR044730">
    <property type="entry name" value="RNase_H-like_dom_plant"/>
</dbReference>
<dbReference type="PANTHER" id="PTHR47723">
    <property type="entry name" value="OS05G0353850 PROTEIN"/>
    <property type="match status" value="1"/>
</dbReference>
<evidence type="ECO:0000256" key="1">
    <source>
        <dbReference type="SAM" id="MobiDB-lite"/>
    </source>
</evidence>
<dbReference type="OrthoDB" id="1433347at2759"/>
<sequence>METDSLLAVQLISKDRVDNHPLGPLLNMIKSVSSQMNKCSFNHVYREGNRVADRIANHGHHLTREEDAGKDHRRRTPWETPELDHRRRPSETTIGDALVSCRNDRDGMEAATSVHCTKLIVETDNCVVISLINDLNLPRSHSLFPLVHKCRSSAKELIEVDFRHIYREGNGVADCLAHHAMKENCDFTIFWKVPSFAYVVFCADATGTIHPRRAGVG</sequence>
<dbReference type="Proteomes" id="UP000634136">
    <property type="component" value="Unassembled WGS sequence"/>
</dbReference>
<dbReference type="InterPro" id="IPR012337">
    <property type="entry name" value="RNaseH-like_sf"/>
</dbReference>
<protein>
    <submittedName>
        <fullName evidence="3">Putative ribonuclease H protein</fullName>
    </submittedName>
</protein>
<dbReference type="Pfam" id="PF13456">
    <property type="entry name" value="RVT_3"/>
    <property type="match status" value="2"/>
</dbReference>
<comment type="caution">
    <text evidence="3">The sequence shown here is derived from an EMBL/GenBank/DDBJ whole genome shotgun (WGS) entry which is preliminary data.</text>
</comment>
<dbReference type="InterPro" id="IPR002156">
    <property type="entry name" value="RNaseH_domain"/>
</dbReference>
<name>A0A834XGP2_9FABA</name>
<dbReference type="PANTHER" id="PTHR47723:SF20">
    <property type="entry name" value="RNASE H TYPE-1 DOMAIN-CONTAINING PROTEIN"/>
    <property type="match status" value="1"/>
</dbReference>
<evidence type="ECO:0000313" key="4">
    <source>
        <dbReference type="Proteomes" id="UP000634136"/>
    </source>
</evidence>
<feature type="domain" description="RNase H type-1" evidence="2">
    <location>
        <begin position="1"/>
        <end position="58"/>
    </location>
</feature>
<dbReference type="GO" id="GO:0003676">
    <property type="term" value="F:nucleic acid binding"/>
    <property type="evidence" value="ECO:0007669"/>
    <property type="project" value="InterPro"/>
</dbReference>
<reference evidence="3" key="1">
    <citation type="submission" date="2020-09" db="EMBL/GenBank/DDBJ databases">
        <title>Genome-Enabled Discovery of Anthraquinone Biosynthesis in Senna tora.</title>
        <authorList>
            <person name="Kang S.-H."/>
            <person name="Pandey R.P."/>
            <person name="Lee C.-M."/>
            <person name="Sim J.-S."/>
            <person name="Jeong J.-T."/>
            <person name="Choi B.-S."/>
            <person name="Jung M."/>
            <person name="Ginzburg D."/>
            <person name="Zhao K."/>
            <person name="Won S.Y."/>
            <person name="Oh T.-J."/>
            <person name="Yu Y."/>
            <person name="Kim N.-H."/>
            <person name="Lee O.R."/>
            <person name="Lee T.-H."/>
            <person name="Bashyal P."/>
            <person name="Kim T.-S."/>
            <person name="Lee W.-H."/>
            <person name="Kawkins C."/>
            <person name="Kim C.-K."/>
            <person name="Kim J.S."/>
            <person name="Ahn B.O."/>
            <person name="Rhee S.Y."/>
            <person name="Sohng J.K."/>
        </authorList>
    </citation>
    <scope>NUCLEOTIDE SEQUENCE</scope>
    <source>
        <tissue evidence="3">Leaf</tissue>
    </source>
</reference>
<feature type="region of interest" description="Disordered" evidence="1">
    <location>
        <begin position="55"/>
        <end position="89"/>
    </location>
</feature>
<feature type="compositionally biased region" description="Basic and acidic residues" evidence="1">
    <location>
        <begin position="55"/>
        <end position="70"/>
    </location>
</feature>
<keyword evidence="4" id="KW-1185">Reference proteome</keyword>
<evidence type="ECO:0000313" key="3">
    <source>
        <dbReference type="EMBL" id="KAF7844929.1"/>
    </source>
</evidence>
<dbReference type="EMBL" id="JAAIUW010000001">
    <property type="protein sequence ID" value="KAF7844929.1"/>
    <property type="molecule type" value="Genomic_DNA"/>
</dbReference>
<dbReference type="InterPro" id="IPR036397">
    <property type="entry name" value="RNaseH_sf"/>
</dbReference>
<dbReference type="GO" id="GO:0004523">
    <property type="term" value="F:RNA-DNA hybrid ribonuclease activity"/>
    <property type="evidence" value="ECO:0007669"/>
    <property type="project" value="InterPro"/>
</dbReference>
<gene>
    <name evidence="3" type="ORF">G2W53_001834</name>
</gene>
<dbReference type="SUPFAM" id="SSF53098">
    <property type="entry name" value="Ribonuclease H-like"/>
    <property type="match status" value="1"/>
</dbReference>
<proteinExistence type="predicted"/>
<dbReference type="InterPro" id="IPR053151">
    <property type="entry name" value="RNase_H-like"/>
</dbReference>